<feature type="transmembrane region" description="Helical" evidence="1">
    <location>
        <begin position="46"/>
        <end position="68"/>
    </location>
</feature>
<proteinExistence type="predicted"/>
<feature type="transmembrane region" description="Helical" evidence="1">
    <location>
        <begin position="95"/>
        <end position="120"/>
    </location>
</feature>
<gene>
    <name evidence="3" type="ORF">COT93_01185</name>
</gene>
<evidence type="ECO:0000313" key="3">
    <source>
        <dbReference type="EMBL" id="PIR95723.1"/>
    </source>
</evidence>
<name>A0A2H0V9I7_9BACT</name>
<dbReference type="Pfam" id="PF02517">
    <property type="entry name" value="Rce1-like"/>
    <property type="match status" value="1"/>
</dbReference>
<keyword evidence="3" id="KW-0645">Protease</keyword>
<reference evidence="4" key="1">
    <citation type="submission" date="2017-09" db="EMBL/GenBank/DDBJ databases">
        <title>Depth-based differentiation of microbial function through sediment-hosted aquifers and enrichment of novel symbionts in the deep terrestrial subsurface.</title>
        <authorList>
            <person name="Probst A.J."/>
            <person name="Ladd B."/>
            <person name="Jarett J.K."/>
            <person name="Geller-Mcgrath D.E."/>
            <person name="Sieber C.M.K."/>
            <person name="Emerson J.B."/>
            <person name="Anantharaman K."/>
            <person name="Thomas B.C."/>
            <person name="Malmstrom R."/>
            <person name="Stieglmeier M."/>
            <person name="Klingl A."/>
            <person name="Woyke T."/>
            <person name="Ryan C.M."/>
            <person name="Banfield J.F."/>
        </authorList>
    </citation>
    <scope>NUCLEOTIDE SEQUENCE [LARGE SCALE GENOMIC DNA]</scope>
</reference>
<dbReference type="GO" id="GO:0004175">
    <property type="term" value="F:endopeptidase activity"/>
    <property type="evidence" value="ECO:0007669"/>
    <property type="project" value="UniProtKB-ARBA"/>
</dbReference>
<feature type="transmembrane region" description="Helical" evidence="1">
    <location>
        <begin position="140"/>
        <end position="163"/>
    </location>
</feature>
<dbReference type="GO" id="GO:0008237">
    <property type="term" value="F:metallopeptidase activity"/>
    <property type="evidence" value="ECO:0007669"/>
    <property type="project" value="UniProtKB-KW"/>
</dbReference>
<dbReference type="AlphaFoldDB" id="A0A2H0V9I7"/>
<dbReference type="PROSITE" id="PS51257">
    <property type="entry name" value="PROKAR_LIPOPROTEIN"/>
    <property type="match status" value="1"/>
</dbReference>
<keyword evidence="1" id="KW-0812">Transmembrane</keyword>
<feature type="domain" description="CAAX prenyl protease 2/Lysostaphin resistance protein A-like" evidence="2">
    <location>
        <begin position="132"/>
        <end position="242"/>
    </location>
</feature>
<dbReference type="EMBL" id="PFAL01000012">
    <property type="protein sequence ID" value="PIR95723.1"/>
    <property type="molecule type" value="Genomic_DNA"/>
</dbReference>
<keyword evidence="1" id="KW-1133">Transmembrane helix</keyword>
<organism evidence="3 4">
    <name type="scientific">Candidatus Falkowbacteria bacterium CG10_big_fil_rev_8_21_14_0_10_37_18</name>
    <dbReference type="NCBI Taxonomy" id="1974562"/>
    <lineage>
        <taxon>Bacteria</taxon>
        <taxon>Candidatus Falkowiibacteriota</taxon>
    </lineage>
</organism>
<dbReference type="Proteomes" id="UP000229972">
    <property type="component" value="Unassembled WGS sequence"/>
</dbReference>
<feature type="transmembrane region" description="Helical" evidence="1">
    <location>
        <begin position="175"/>
        <end position="194"/>
    </location>
</feature>
<feature type="transmembrane region" description="Helical" evidence="1">
    <location>
        <begin position="233"/>
        <end position="252"/>
    </location>
</feature>
<evidence type="ECO:0000259" key="2">
    <source>
        <dbReference type="Pfam" id="PF02517"/>
    </source>
</evidence>
<comment type="caution">
    <text evidence="3">The sequence shown here is derived from an EMBL/GenBank/DDBJ whole genome shotgun (WGS) entry which is preliminary data.</text>
</comment>
<accession>A0A2H0V9I7</accession>
<dbReference type="GO" id="GO:0080120">
    <property type="term" value="P:CAAX-box protein maturation"/>
    <property type="evidence" value="ECO:0007669"/>
    <property type="project" value="UniProtKB-ARBA"/>
</dbReference>
<feature type="transmembrane region" description="Helical" evidence="1">
    <location>
        <begin position="206"/>
        <end position="226"/>
    </location>
</feature>
<keyword evidence="1" id="KW-0472">Membrane</keyword>
<sequence>MKNYINWKLFFLLLALSLVSMACVFPYILSIQGELLKTIGQPIGLIFFAQLVQSLILFSIVIFLGLFFTKKINFRLPLFEAILEKRDYKKILKDILNKSVLIGAATAITIYVLDTIFIYLGTTISTHQNYTPIWQKLLAAVYGGATEEILMRLFLMTFFIWLSTKIRGQNQPTKAEIIVSIFLAAIIFGLGHLPITASLTNLNPLIISRAIILNGIGGIVFGWLFWKKGLESAMIAHFTADIFLLTLLPLLFK</sequence>
<dbReference type="GO" id="GO:0006508">
    <property type="term" value="P:proteolysis"/>
    <property type="evidence" value="ECO:0007669"/>
    <property type="project" value="UniProtKB-KW"/>
</dbReference>
<dbReference type="InterPro" id="IPR003675">
    <property type="entry name" value="Rce1/LyrA-like_dom"/>
</dbReference>
<keyword evidence="3" id="KW-0378">Hydrolase</keyword>
<keyword evidence="3" id="KW-0482">Metalloprotease</keyword>
<protein>
    <submittedName>
        <fullName evidence="3">CPBP family intramembrane metalloprotease</fullName>
    </submittedName>
</protein>
<evidence type="ECO:0000256" key="1">
    <source>
        <dbReference type="SAM" id="Phobius"/>
    </source>
</evidence>
<evidence type="ECO:0000313" key="4">
    <source>
        <dbReference type="Proteomes" id="UP000229972"/>
    </source>
</evidence>